<proteinExistence type="predicted"/>
<sequence>MRATVALCVIAVLVDSVRSQGWAWAYGKKQAWFVTRALEVFPAEEGGQSPYINETISASCVQQLVVYGTALANGQDWAVKAFDANSIQAPPGLGGGKVSWTGAYEQCMAVKATHSAVTVGPFTLHHDFNSQYCRTFYQADDNIMNLQSEFSFTNCVPEGCSYIDVWTILSIPTADQPAFPVSYVDCGQDRQTFDASSIVCTTILAILLLIVLVSTMYDIVLNHRKSTSSEKEVESPSAESNADAIGATHVELDDRNMQGQAALAGSPPQSNTANQAPERISEIGCFIIAFLRIPIIKGKGSKALLAFSLYTNIPKILSTKLPPNSYTCMYGIRFWSMMWIILGHAWQLGLTVLPGPGNSVADNVGDSVKQESEQWTRAAIRNMSIAVESFFLLSGALVTMGFMKQMQRQSDKVTCRQVSIFYFHRYWRLTPVLVIVSIFTAGLFNFLVDGPMVKGTFAEGHLCRTRWWSTIFYINNLIPPYTTCLGWTWYLACDFQFYVVAPVFIILLYKYKWVGLAITIGATSLSVAIIIALVALVLKGLMDYYTGFYIRPWSRFFSFGVGILLGYTMFKTKCQTKLPMWALILGWTLALFACLLAVYGDLGQGDCSWCRPHPLATRVLFLGTQRVLFALGVAWVVYVSCCGQGGFVNTFLSWKAFVPLGKLTYTCYLIHPLVIYYFEYSRSTQIHILGSTMLSAISKHEGLW</sequence>
<reference evidence="6" key="1">
    <citation type="submission" date="2012-12" db="EMBL/GenBank/DDBJ databases">
        <authorList>
            <person name="Hellsten U."/>
            <person name="Grimwood J."/>
            <person name="Chapman J.A."/>
            <person name="Shapiro H."/>
            <person name="Aerts A."/>
            <person name="Otillar R.P."/>
            <person name="Terry A.Y."/>
            <person name="Boore J.L."/>
            <person name="Simakov O."/>
            <person name="Marletaz F."/>
            <person name="Cho S.-J."/>
            <person name="Edsinger-Gonzales E."/>
            <person name="Havlak P."/>
            <person name="Kuo D.-H."/>
            <person name="Larsson T."/>
            <person name="Lv J."/>
            <person name="Arendt D."/>
            <person name="Savage R."/>
            <person name="Osoegawa K."/>
            <person name="de Jong P."/>
            <person name="Lindberg D.R."/>
            <person name="Seaver E.C."/>
            <person name="Weisblat D.A."/>
            <person name="Putnam N.H."/>
            <person name="Grigoriev I.V."/>
            <person name="Rokhsar D.S."/>
        </authorList>
    </citation>
    <scope>NUCLEOTIDE SEQUENCE</scope>
    <source>
        <strain evidence="6">I ESC-2004</strain>
    </source>
</reference>
<name>R7V6S7_CAPTE</name>
<dbReference type="EMBL" id="KB296213">
    <property type="protein sequence ID" value="ELU12071.1"/>
    <property type="molecule type" value="Genomic_DNA"/>
</dbReference>
<dbReference type="EnsemblMetazoa" id="CapteT188158">
    <property type="protein sequence ID" value="CapteP188158"/>
    <property type="gene ID" value="CapteG188158"/>
</dbReference>
<feature type="transmembrane region" description="Helical" evidence="1">
    <location>
        <begin position="195"/>
        <end position="221"/>
    </location>
</feature>
<dbReference type="AlphaFoldDB" id="R7V6S7"/>
<keyword evidence="1" id="KW-0812">Transmembrane</keyword>
<dbReference type="SMART" id="SM00703">
    <property type="entry name" value="NRF"/>
    <property type="match status" value="1"/>
</dbReference>
<evidence type="ECO:0000313" key="6">
    <source>
        <dbReference type="Proteomes" id="UP000014760"/>
    </source>
</evidence>
<dbReference type="InterPro" id="IPR002656">
    <property type="entry name" value="Acyl_transf_3_dom"/>
</dbReference>
<dbReference type="HOGENOM" id="CLU_007874_3_1_1"/>
<feature type="transmembrane region" description="Helical" evidence="1">
    <location>
        <begin position="580"/>
        <end position="599"/>
    </location>
</feature>
<gene>
    <name evidence="4" type="ORF">CAPTEDRAFT_188158</name>
</gene>
<dbReference type="OMA" id="QGQYCKL"/>
<feature type="domain" description="Nose resistant-to-fluoxetine protein N-terminal" evidence="3">
    <location>
        <begin position="57"/>
        <end position="188"/>
    </location>
</feature>
<feature type="transmembrane region" description="Helical" evidence="1">
    <location>
        <begin position="487"/>
        <end position="509"/>
    </location>
</feature>
<dbReference type="OrthoDB" id="207378at2759"/>
<reference evidence="4 6" key="2">
    <citation type="journal article" date="2013" name="Nature">
        <title>Insights into bilaterian evolution from three spiralian genomes.</title>
        <authorList>
            <person name="Simakov O."/>
            <person name="Marletaz F."/>
            <person name="Cho S.J."/>
            <person name="Edsinger-Gonzales E."/>
            <person name="Havlak P."/>
            <person name="Hellsten U."/>
            <person name="Kuo D.H."/>
            <person name="Larsson T."/>
            <person name="Lv J."/>
            <person name="Arendt D."/>
            <person name="Savage R."/>
            <person name="Osoegawa K."/>
            <person name="de Jong P."/>
            <person name="Grimwood J."/>
            <person name="Chapman J.A."/>
            <person name="Shapiro H."/>
            <person name="Aerts A."/>
            <person name="Otillar R.P."/>
            <person name="Terry A.Y."/>
            <person name="Boore J.L."/>
            <person name="Grigoriev I.V."/>
            <person name="Lindberg D.R."/>
            <person name="Seaver E.C."/>
            <person name="Weisblat D.A."/>
            <person name="Putnam N.H."/>
            <person name="Rokhsar D.S."/>
        </authorList>
    </citation>
    <scope>NUCLEOTIDE SEQUENCE</scope>
    <source>
        <strain evidence="4 6">I ESC-2004</strain>
    </source>
</reference>
<dbReference type="InterPro" id="IPR052728">
    <property type="entry name" value="O2_lipid_transport_reg"/>
</dbReference>
<feature type="transmembrane region" description="Helical" evidence="1">
    <location>
        <begin position="383"/>
        <end position="403"/>
    </location>
</feature>
<feature type="transmembrane region" description="Helical" evidence="1">
    <location>
        <begin position="516"/>
        <end position="538"/>
    </location>
</feature>
<dbReference type="EMBL" id="AMQN01005536">
    <property type="status" value="NOT_ANNOTATED_CDS"/>
    <property type="molecule type" value="Genomic_DNA"/>
</dbReference>
<keyword evidence="6" id="KW-1185">Reference proteome</keyword>
<feature type="transmembrane region" description="Helical" evidence="1">
    <location>
        <begin position="550"/>
        <end position="568"/>
    </location>
</feature>
<organism evidence="4">
    <name type="scientific">Capitella teleta</name>
    <name type="common">Polychaete worm</name>
    <dbReference type="NCBI Taxonomy" id="283909"/>
    <lineage>
        <taxon>Eukaryota</taxon>
        <taxon>Metazoa</taxon>
        <taxon>Spiralia</taxon>
        <taxon>Lophotrochozoa</taxon>
        <taxon>Annelida</taxon>
        <taxon>Polychaeta</taxon>
        <taxon>Sedentaria</taxon>
        <taxon>Scolecida</taxon>
        <taxon>Capitellidae</taxon>
        <taxon>Capitella</taxon>
    </lineage>
</organism>
<evidence type="ECO:0000256" key="2">
    <source>
        <dbReference type="SAM" id="SignalP"/>
    </source>
</evidence>
<evidence type="ECO:0000313" key="5">
    <source>
        <dbReference type="EnsemblMetazoa" id="CapteP188158"/>
    </source>
</evidence>
<reference evidence="5" key="3">
    <citation type="submission" date="2015-06" db="UniProtKB">
        <authorList>
            <consortium name="EnsemblMetazoa"/>
        </authorList>
    </citation>
    <scope>IDENTIFICATION</scope>
</reference>
<dbReference type="GO" id="GO:0016747">
    <property type="term" value="F:acyltransferase activity, transferring groups other than amino-acyl groups"/>
    <property type="evidence" value="ECO:0007669"/>
    <property type="project" value="InterPro"/>
</dbReference>
<dbReference type="Pfam" id="PF01757">
    <property type="entry name" value="Acyl_transf_3"/>
    <property type="match status" value="1"/>
</dbReference>
<evidence type="ECO:0000313" key="4">
    <source>
        <dbReference type="EMBL" id="ELU12071.1"/>
    </source>
</evidence>
<keyword evidence="1" id="KW-0472">Membrane</keyword>
<feature type="transmembrane region" description="Helical" evidence="1">
    <location>
        <begin position="330"/>
        <end position="349"/>
    </location>
</feature>
<feature type="transmembrane region" description="Helical" evidence="1">
    <location>
        <begin position="426"/>
        <end position="448"/>
    </location>
</feature>
<keyword evidence="2" id="KW-0732">Signal</keyword>
<feature type="chain" id="PRO_5008788740" description="Nose resistant-to-fluoxetine protein N-terminal domain-containing protein" evidence="2">
    <location>
        <begin position="20"/>
        <end position="704"/>
    </location>
</feature>
<dbReference type="Pfam" id="PF20146">
    <property type="entry name" value="NRF"/>
    <property type="match status" value="1"/>
</dbReference>
<evidence type="ECO:0000256" key="1">
    <source>
        <dbReference type="SAM" id="Phobius"/>
    </source>
</evidence>
<feature type="signal peptide" evidence="2">
    <location>
        <begin position="1"/>
        <end position="19"/>
    </location>
</feature>
<dbReference type="InterPro" id="IPR006621">
    <property type="entry name" value="Nose-resist-to-fluoxetine_N"/>
</dbReference>
<keyword evidence="1" id="KW-1133">Transmembrane helix</keyword>
<dbReference type="PANTHER" id="PTHR11161">
    <property type="entry name" value="O-ACYLTRANSFERASE"/>
    <property type="match status" value="1"/>
</dbReference>
<feature type="transmembrane region" description="Helical" evidence="1">
    <location>
        <begin position="627"/>
        <end position="652"/>
    </location>
</feature>
<dbReference type="PANTHER" id="PTHR11161:SF0">
    <property type="entry name" value="O-ACYLTRANSFERASE LIKE PROTEIN"/>
    <property type="match status" value="1"/>
</dbReference>
<dbReference type="Proteomes" id="UP000014760">
    <property type="component" value="Unassembled WGS sequence"/>
</dbReference>
<accession>R7V6S7</accession>
<protein>
    <recommendedName>
        <fullName evidence="3">Nose resistant-to-fluoxetine protein N-terminal domain-containing protein</fullName>
    </recommendedName>
</protein>
<evidence type="ECO:0000259" key="3">
    <source>
        <dbReference type="SMART" id="SM00703"/>
    </source>
</evidence>